<dbReference type="STRING" id="1548.CSCA_0695"/>
<evidence type="ECO:0000313" key="2">
    <source>
        <dbReference type="Proteomes" id="UP000033115"/>
    </source>
</evidence>
<dbReference type="AlphaFoldDB" id="A0A0E3JYY7"/>
<name>A0A0E3JYY7_CLOSL</name>
<dbReference type="KEGG" id="csq:CSCA_0695"/>
<proteinExistence type="predicted"/>
<dbReference type="Proteomes" id="UP000033115">
    <property type="component" value="Chromosome"/>
</dbReference>
<accession>A0A0E3JYY7</accession>
<gene>
    <name evidence="1" type="ORF">CSCA_0695</name>
</gene>
<keyword evidence="2" id="KW-1185">Reference proteome</keyword>
<dbReference type="EMBL" id="CP009933">
    <property type="protein sequence ID" value="AKA67820.1"/>
    <property type="molecule type" value="Genomic_DNA"/>
</dbReference>
<organism evidence="1 2">
    <name type="scientific">Clostridium scatologenes</name>
    <dbReference type="NCBI Taxonomy" id="1548"/>
    <lineage>
        <taxon>Bacteria</taxon>
        <taxon>Bacillati</taxon>
        <taxon>Bacillota</taxon>
        <taxon>Clostridia</taxon>
        <taxon>Eubacteriales</taxon>
        <taxon>Clostridiaceae</taxon>
        <taxon>Clostridium</taxon>
    </lineage>
</organism>
<protein>
    <recommendedName>
        <fullName evidence="3">SnoaL-like domain-containing protein</fullName>
    </recommendedName>
</protein>
<dbReference type="HOGENOM" id="CLU_110208_0_0_9"/>
<dbReference type="RefSeq" id="WP_029160905.1">
    <property type="nucleotide sequence ID" value="NZ_CP009933.1"/>
</dbReference>
<reference evidence="1 2" key="1">
    <citation type="journal article" date="2015" name="J. Biotechnol.">
        <title>Complete genome sequence of a malodorant-producing acetogen, Clostridium scatologenes ATCC 25775(T).</title>
        <authorList>
            <person name="Zhu Z."/>
            <person name="Guo T."/>
            <person name="Zheng H."/>
            <person name="Song T."/>
            <person name="Ouyang P."/>
            <person name="Xie J."/>
        </authorList>
    </citation>
    <scope>NUCLEOTIDE SEQUENCE [LARGE SCALE GENOMIC DNA]</scope>
    <source>
        <strain evidence="1 2">ATCC 25775</strain>
    </source>
</reference>
<sequence>MKALSIDANDEEIKDLVIEWNELLAAEKYEEALSMFPSHKLEVEWTPELLEQAVYGYGVVGYTREEIKEMFGPEDYKVTSIFDNKEKNKIINSIEVSRDWNFKDENIIGMVHYDCVPLNGELSDLTARFHIRKIYDNNVTLEFLDLHVM</sequence>
<evidence type="ECO:0008006" key="3">
    <source>
        <dbReference type="Google" id="ProtNLM"/>
    </source>
</evidence>
<evidence type="ECO:0000313" key="1">
    <source>
        <dbReference type="EMBL" id="AKA67820.1"/>
    </source>
</evidence>